<evidence type="ECO:0000256" key="4">
    <source>
        <dbReference type="ARBA" id="ARBA00022801"/>
    </source>
</evidence>
<dbReference type="HAMAP" id="MF_00313">
    <property type="entry name" value="Glutaminase"/>
    <property type="match status" value="1"/>
</dbReference>
<dbReference type="EMBL" id="BAAAQT010000005">
    <property type="protein sequence ID" value="GAA2171918.1"/>
    <property type="molecule type" value="Genomic_DNA"/>
</dbReference>
<comment type="caution">
    <text evidence="8">The sequence shown here is derived from an EMBL/GenBank/DDBJ whole genome shotgun (WGS) entry which is preliminary data.</text>
</comment>
<evidence type="ECO:0000313" key="9">
    <source>
        <dbReference type="Proteomes" id="UP001501599"/>
    </source>
</evidence>
<keyword evidence="6" id="KW-0007">Acetylation</keyword>
<sequence length="417" mass="44487">MRSPLPDYLSEVLQACSDEDGGELAAYIPELADADPDRLALALSTPSGTRYAVGDADVRFTIQSISKPFAYALALVDHGLDAVLERVGVEPSGDAFNEISLDPATGRPLNPMINAGAITVHSMLDADRVQAGFAAFAGRDLEVDEEVHASELESADRNHAIAYMLRNHGIIEAKPTEVVDGYTRQCSLLVDVGDLAVMAATLANAGVHPETGERVVPRWVARQVLSVMTTCGMYDAAGDWFTLVGIPAKSGVSGGVIGALPGKGGFAAFSPRLDEHGNSTRGVRIFERLSRDMGMHLMEVPPAARPLTHGHAAEDGDGDGDLDSTYELQGAVDFVGMERLLVELEREEEGAREIVLDLTRVHEVRDVGRRMLLEAARRLALDGHGVTFVDPEDMLEVGDAGSIDVGDGPAATVVRER</sequence>
<feature type="binding site" evidence="6">
    <location>
        <position position="234"/>
    </location>
    <ligand>
        <name>substrate</name>
    </ligand>
</feature>
<keyword evidence="4 6" id="KW-0378">Hydrolase</keyword>
<evidence type="ECO:0000256" key="6">
    <source>
        <dbReference type="HAMAP-Rule" id="MF_00313"/>
    </source>
</evidence>
<gene>
    <name evidence="6" type="primary">glsA</name>
    <name evidence="8" type="ORF">GCM10009846_07780</name>
</gene>
<dbReference type="RefSeq" id="WP_344340544.1">
    <property type="nucleotide sequence ID" value="NZ_BAAAQT010000005.1"/>
</dbReference>
<dbReference type="InterPro" id="IPR036513">
    <property type="entry name" value="STAS_dom_sf"/>
</dbReference>
<dbReference type="PANTHER" id="PTHR12544:SF29">
    <property type="entry name" value="GLUTAMINASE"/>
    <property type="match status" value="1"/>
</dbReference>
<feature type="binding site" evidence="6">
    <location>
        <position position="64"/>
    </location>
    <ligand>
        <name>substrate</name>
    </ligand>
</feature>
<evidence type="ECO:0000256" key="1">
    <source>
        <dbReference type="ARBA" id="ARBA00011076"/>
    </source>
</evidence>
<evidence type="ECO:0000256" key="5">
    <source>
        <dbReference type="ARBA" id="ARBA00049534"/>
    </source>
</evidence>
<feature type="binding site" evidence="6">
    <location>
        <position position="182"/>
    </location>
    <ligand>
        <name>substrate</name>
    </ligand>
</feature>
<proteinExistence type="inferred from homology"/>
<dbReference type="EC" id="3.5.1.2" evidence="3 6"/>
<dbReference type="Proteomes" id="UP001501599">
    <property type="component" value="Unassembled WGS sequence"/>
</dbReference>
<feature type="binding site" evidence="6">
    <location>
        <position position="114"/>
    </location>
    <ligand>
        <name>substrate</name>
    </ligand>
</feature>
<feature type="binding site" evidence="6">
    <location>
        <position position="151"/>
    </location>
    <ligand>
        <name>substrate</name>
    </ligand>
</feature>
<feature type="binding site" evidence="6">
    <location>
        <position position="158"/>
    </location>
    <ligand>
        <name>substrate</name>
    </ligand>
</feature>
<accession>A0ABP5MFJ8</accession>
<dbReference type="Pfam" id="PF04960">
    <property type="entry name" value="Glutaminase"/>
    <property type="match status" value="1"/>
</dbReference>
<protein>
    <recommendedName>
        <fullName evidence="3 6">Glutaminase</fullName>
        <ecNumber evidence="3 6">3.5.1.2</ecNumber>
    </recommendedName>
</protein>
<comment type="catalytic activity">
    <reaction evidence="5 6">
        <text>L-glutamine + H2O = L-glutamate + NH4(+)</text>
        <dbReference type="Rhea" id="RHEA:15889"/>
        <dbReference type="ChEBI" id="CHEBI:15377"/>
        <dbReference type="ChEBI" id="CHEBI:28938"/>
        <dbReference type="ChEBI" id="CHEBI:29985"/>
        <dbReference type="ChEBI" id="CHEBI:58359"/>
        <dbReference type="EC" id="3.5.1.2"/>
    </reaction>
</comment>
<dbReference type="PROSITE" id="PS50801">
    <property type="entry name" value="STAS"/>
    <property type="match status" value="1"/>
</dbReference>
<feature type="binding site" evidence="6">
    <location>
        <position position="252"/>
    </location>
    <ligand>
        <name>substrate</name>
    </ligand>
</feature>
<organism evidence="8 9">
    <name type="scientific">Agrococcus versicolor</name>
    <dbReference type="NCBI Taxonomy" id="501482"/>
    <lineage>
        <taxon>Bacteria</taxon>
        <taxon>Bacillati</taxon>
        <taxon>Actinomycetota</taxon>
        <taxon>Actinomycetes</taxon>
        <taxon>Micrococcales</taxon>
        <taxon>Microbacteriaceae</taxon>
        <taxon>Agrococcus</taxon>
    </lineage>
</organism>
<dbReference type="Gene3D" id="3.30.750.24">
    <property type="entry name" value="STAS domain"/>
    <property type="match status" value="1"/>
</dbReference>
<evidence type="ECO:0000313" key="8">
    <source>
        <dbReference type="EMBL" id="GAA2171918.1"/>
    </source>
</evidence>
<evidence type="ECO:0000259" key="7">
    <source>
        <dbReference type="PROSITE" id="PS50801"/>
    </source>
</evidence>
<comment type="similarity">
    <text evidence="1 6">Belongs to the glutaminase family.</text>
</comment>
<evidence type="ECO:0000256" key="2">
    <source>
        <dbReference type="ARBA" id="ARBA00011881"/>
    </source>
</evidence>
<dbReference type="SUPFAM" id="SSF56601">
    <property type="entry name" value="beta-lactamase/transpeptidase-like"/>
    <property type="match status" value="1"/>
</dbReference>
<dbReference type="SUPFAM" id="SSF52091">
    <property type="entry name" value="SpoIIaa-like"/>
    <property type="match status" value="1"/>
</dbReference>
<keyword evidence="9" id="KW-1185">Reference proteome</keyword>
<name>A0ABP5MFJ8_9MICO</name>
<comment type="subunit">
    <text evidence="2 6">Homotetramer.</text>
</comment>
<dbReference type="PANTHER" id="PTHR12544">
    <property type="entry name" value="GLUTAMINASE"/>
    <property type="match status" value="1"/>
</dbReference>
<dbReference type="NCBIfam" id="TIGR03814">
    <property type="entry name" value="Gln_ase"/>
    <property type="match status" value="1"/>
</dbReference>
<dbReference type="InterPro" id="IPR015868">
    <property type="entry name" value="Glutaminase"/>
</dbReference>
<feature type="domain" description="STAS" evidence="7">
    <location>
        <begin position="326"/>
        <end position="397"/>
    </location>
</feature>
<evidence type="ECO:0000256" key="3">
    <source>
        <dbReference type="ARBA" id="ARBA00012918"/>
    </source>
</evidence>
<dbReference type="Gene3D" id="3.40.710.10">
    <property type="entry name" value="DD-peptidase/beta-lactamase superfamily"/>
    <property type="match status" value="1"/>
</dbReference>
<dbReference type="NCBIfam" id="NF002134">
    <property type="entry name" value="PRK00971.1-4"/>
    <property type="match status" value="1"/>
</dbReference>
<dbReference type="InterPro" id="IPR012338">
    <property type="entry name" value="Beta-lactam/transpept-like"/>
</dbReference>
<reference evidence="9" key="1">
    <citation type="journal article" date="2019" name="Int. J. Syst. Evol. Microbiol.">
        <title>The Global Catalogue of Microorganisms (GCM) 10K type strain sequencing project: providing services to taxonomists for standard genome sequencing and annotation.</title>
        <authorList>
            <consortium name="The Broad Institute Genomics Platform"/>
            <consortium name="The Broad Institute Genome Sequencing Center for Infectious Disease"/>
            <person name="Wu L."/>
            <person name="Ma J."/>
        </authorList>
    </citation>
    <scope>NUCLEOTIDE SEQUENCE [LARGE SCALE GENOMIC DNA]</scope>
    <source>
        <strain evidence="9">JCM 16026</strain>
    </source>
</reference>
<dbReference type="InterPro" id="IPR002645">
    <property type="entry name" value="STAS_dom"/>
</dbReference>